<proteinExistence type="predicted"/>
<feature type="compositionally biased region" description="Polar residues" evidence="1">
    <location>
        <begin position="41"/>
        <end position="50"/>
    </location>
</feature>
<feature type="region of interest" description="Disordered" evidence="1">
    <location>
        <begin position="1"/>
        <end position="73"/>
    </location>
</feature>
<dbReference type="AlphaFoldDB" id="A0A3S1HE88"/>
<reference evidence="2 3" key="1">
    <citation type="submission" date="2019-01" db="EMBL/GenBank/DDBJ databases">
        <title>A draft genome assembly of the solar-powered sea slug Elysia chlorotica.</title>
        <authorList>
            <person name="Cai H."/>
            <person name="Li Q."/>
            <person name="Fang X."/>
            <person name="Li J."/>
            <person name="Curtis N.E."/>
            <person name="Altenburger A."/>
            <person name="Shibata T."/>
            <person name="Feng M."/>
            <person name="Maeda T."/>
            <person name="Schwartz J.A."/>
            <person name="Shigenobu S."/>
            <person name="Lundholm N."/>
            <person name="Nishiyama T."/>
            <person name="Yang H."/>
            <person name="Hasebe M."/>
            <person name="Li S."/>
            <person name="Pierce S.K."/>
            <person name="Wang J."/>
        </authorList>
    </citation>
    <scope>NUCLEOTIDE SEQUENCE [LARGE SCALE GENOMIC DNA]</scope>
    <source>
        <strain evidence="2">EC2010</strain>
        <tissue evidence="2">Whole organism of an adult</tissue>
    </source>
</reference>
<gene>
    <name evidence="2" type="ORF">EGW08_014673</name>
</gene>
<sequence>GQHEEKCGKFGLSAEEDNDEDDDDDVLDGFDSDDVEDGFSYYSSGSSNVRPTGYARRPSWQQKHEETRSKIRRDKMRYKDRVGSQGARNAGFVTCPYCLRDFSSDAGPKHMTWCKQHTERYGRP</sequence>
<accession>A0A3S1HE88</accession>
<comment type="caution">
    <text evidence="2">The sequence shown here is derived from an EMBL/GenBank/DDBJ whole genome shotgun (WGS) entry which is preliminary data.</text>
</comment>
<evidence type="ECO:0000313" key="2">
    <source>
        <dbReference type="EMBL" id="RUS77569.1"/>
    </source>
</evidence>
<evidence type="ECO:0000256" key="1">
    <source>
        <dbReference type="SAM" id="MobiDB-lite"/>
    </source>
</evidence>
<name>A0A3S1HE88_ELYCH</name>
<feature type="compositionally biased region" description="Acidic residues" evidence="1">
    <location>
        <begin position="14"/>
        <end position="37"/>
    </location>
</feature>
<feature type="non-terminal residue" evidence="2">
    <location>
        <position position="124"/>
    </location>
</feature>
<dbReference type="EMBL" id="RQTK01000571">
    <property type="protein sequence ID" value="RUS77569.1"/>
    <property type="molecule type" value="Genomic_DNA"/>
</dbReference>
<feature type="non-terminal residue" evidence="2">
    <location>
        <position position="1"/>
    </location>
</feature>
<dbReference type="OrthoDB" id="10250354at2759"/>
<dbReference type="Proteomes" id="UP000271974">
    <property type="component" value="Unassembled WGS sequence"/>
</dbReference>
<evidence type="ECO:0000313" key="3">
    <source>
        <dbReference type="Proteomes" id="UP000271974"/>
    </source>
</evidence>
<protein>
    <submittedName>
        <fullName evidence="2">Uncharacterized protein</fullName>
    </submittedName>
</protein>
<organism evidence="2 3">
    <name type="scientific">Elysia chlorotica</name>
    <name type="common">Eastern emerald elysia</name>
    <name type="synonym">Sea slug</name>
    <dbReference type="NCBI Taxonomy" id="188477"/>
    <lineage>
        <taxon>Eukaryota</taxon>
        <taxon>Metazoa</taxon>
        <taxon>Spiralia</taxon>
        <taxon>Lophotrochozoa</taxon>
        <taxon>Mollusca</taxon>
        <taxon>Gastropoda</taxon>
        <taxon>Heterobranchia</taxon>
        <taxon>Euthyneura</taxon>
        <taxon>Panpulmonata</taxon>
        <taxon>Sacoglossa</taxon>
        <taxon>Placobranchoidea</taxon>
        <taxon>Plakobranchidae</taxon>
        <taxon>Elysia</taxon>
    </lineage>
</organism>
<keyword evidence="3" id="KW-1185">Reference proteome</keyword>